<name>A0A839IVQ2_9GAMM</name>
<dbReference type="PANTHER" id="PTHR38834:SF3">
    <property type="entry name" value="SOLUTE-BINDING PROTEIN FAMILY 3_N-TERMINAL DOMAIN-CONTAINING PROTEIN"/>
    <property type="match status" value="1"/>
</dbReference>
<dbReference type="EMBL" id="JACJFM010000034">
    <property type="protein sequence ID" value="MBB1488750.1"/>
    <property type="molecule type" value="Genomic_DNA"/>
</dbReference>
<dbReference type="PANTHER" id="PTHR38834">
    <property type="entry name" value="PERIPLASMIC SUBSTRATE BINDING PROTEIN FAMILY 3"/>
    <property type="match status" value="1"/>
</dbReference>
<gene>
    <name evidence="2" type="ORF">H4O21_19260</name>
</gene>
<evidence type="ECO:0000313" key="2">
    <source>
        <dbReference type="EMBL" id="MBB1488750.1"/>
    </source>
</evidence>
<reference evidence="2 3" key="1">
    <citation type="submission" date="2020-08" db="EMBL/GenBank/DDBJ databases">
        <title>Oceanospirillum sp. nov. isolated from marine sediment.</title>
        <authorList>
            <person name="Ji X."/>
        </authorList>
    </citation>
    <scope>NUCLEOTIDE SEQUENCE [LARGE SCALE GENOMIC DNA]</scope>
    <source>
        <strain evidence="2 3">D5</strain>
    </source>
</reference>
<comment type="caution">
    <text evidence="2">The sequence shown here is derived from an EMBL/GenBank/DDBJ whole genome shotgun (WGS) entry which is preliminary data.</text>
</comment>
<dbReference type="InterPro" id="IPR001638">
    <property type="entry name" value="Solute-binding_3/MltF_N"/>
</dbReference>
<sequence length="268" mass="31054">MTVIPSLKQNRSWTWFLLYILMGISPVSFAESDQEKLTILTHHYPPFSYLENGEPSGMATDILNLVLNEINYQNYEVIYLPWKRAFLSAESKKNTLLYPFSRSKERENKFHWLGSAGPRQISLFKLASSNKIAKYDGNSDSLKEHVIAGLRGAAYVKNLERQGFKKIIETDTPIHAIRLLNKGRVQFVVDDVGVFYHSIRLFNKQNHGHEIRFSDITKYADLTEETVRWFGFGAETDDKLVFKFKTAYEHLESQGKIKTVMLKYFPDI</sequence>
<evidence type="ECO:0000313" key="3">
    <source>
        <dbReference type="Proteomes" id="UP000565262"/>
    </source>
</evidence>
<dbReference type="SUPFAM" id="SSF53850">
    <property type="entry name" value="Periplasmic binding protein-like II"/>
    <property type="match status" value="1"/>
</dbReference>
<dbReference type="RefSeq" id="WP_182810518.1">
    <property type="nucleotide sequence ID" value="NZ_JACJFM010000034.1"/>
</dbReference>
<evidence type="ECO:0000259" key="1">
    <source>
        <dbReference type="Pfam" id="PF00497"/>
    </source>
</evidence>
<dbReference type="Gene3D" id="3.40.190.10">
    <property type="entry name" value="Periplasmic binding protein-like II"/>
    <property type="match status" value="2"/>
</dbReference>
<keyword evidence="3" id="KW-1185">Reference proteome</keyword>
<accession>A0A839IVQ2</accession>
<proteinExistence type="predicted"/>
<organism evidence="2 3">
    <name type="scientific">Oceanospirillum sediminis</name>
    <dbReference type="NCBI Taxonomy" id="2760088"/>
    <lineage>
        <taxon>Bacteria</taxon>
        <taxon>Pseudomonadati</taxon>
        <taxon>Pseudomonadota</taxon>
        <taxon>Gammaproteobacteria</taxon>
        <taxon>Oceanospirillales</taxon>
        <taxon>Oceanospirillaceae</taxon>
        <taxon>Oceanospirillum</taxon>
    </lineage>
</organism>
<dbReference type="AlphaFoldDB" id="A0A839IVQ2"/>
<feature type="domain" description="Solute-binding protein family 3/N-terminal" evidence="1">
    <location>
        <begin position="42"/>
        <end position="266"/>
    </location>
</feature>
<dbReference type="Pfam" id="PF00497">
    <property type="entry name" value="SBP_bac_3"/>
    <property type="match status" value="1"/>
</dbReference>
<protein>
    <submittedName>
        <fullName evidence="2">Transporter substrate-binding domain-containing protein</fullName>
    </submittedName>
</protein>
<dbReference type="Proteomes" id="UP000565262">
    <property type="component" value="Unassembled WGS sequence"/>
</dbReference>